<evidence type="ECO:0000256" key="2">
    <source>
        <dbReference type="ARBA" id="ARBA00022630"/>
    </source>
</evidence>
<dbReference type="SUPFAM" id="SSF50475">
    <property type="entry name" value="FMN-binding split barrel"/>
    <property type="match status" value="1"/>
</dbReference>
<dbReference type="PANTHER" id="PTHR33798">
    <property type="entry name" value="FLAVOPROTEIN OXYGENASE"/>
    <property type="match status" value="1"/>
</dbReference>
<gene>
    <name evidence="7" type="ORF">L227DRAFT_613146</name>
</gene>
<evidence type="ECO:0000256" key="4">
    <source>
        <dbReference type="ARBA" id="ARBA00038054"/>
    </source>
</evidence>
<dbReference type="InterPro" id="IPR012349">
    <property type="entry name" value="Split_barrel_FMN-bd"/>
</dbReference>
<keyword evidence="3" id="KW-0288">FMN</keyword>
<feature type="domain" description="Flavin reductase like" evidence="6">
    <location>
        <begin position="68"/>
        <end position="227"/>
    </location>
</feature>
<dbReference type="OrthoDB" id="298012at2759"/>
<dbReference type="SMART" id="SM00903">
    <property type="entry name" value="Flavin_Reduct"/>
    <property type="match status" value="1"/>
</dbReference>
<name>A0A5C2S3L7_9APHY</name>
<organism evidence="7 8">
    <name type="scientific">Lentinus tigrinus ALCF2SS1-6</name>
    <dbReference type="NCBI Taxonomy" id="1328759"/>
    <lineage>
        <taxon>Eukaryota</taxon>
        <taxon>Fungi</taxon>
        <taxon>Dikarya</taxon>
        <taxon>Basidiomycota</taxon>
        <taxon>Agaricomycotina</taxon>
        <taxon>Agaricomycetes</taxon>
        <taxon>Polyporales</taxon>
        <taxon>Polyporaceae</taxon>
        <taxon>Lentinus</taxon>
    </lineage>
</organism>
<evidence type="ECO:0000256" key="3">
    <source>
        <dbReference type="ARBA" id="ARBA00022643"/>
    </source>
</evidence>
<dbReference type="PANTHER" id="PTHR33798:SF5">
    <property type="entry name" value="FLAVIN REDUCTASE LIKE DOMAIN-CONTAINING PROTEIN"/>
    <property type="match status" value="1"/>
</dbReference>
<dbReference type="InterPro" id="IPR002563">
    <property type="entry name" value="Flavin_Rdtase-like_dom"/>
</dbReference>
<keyword evidence="8" id="KW-1185">Reference proteome</keyword>
<protein>
    <recommendedName>
        <fullName evidence="6">Flavin reductase like domain-containing protein</fullName>
    </recommendedName>
</protein>
<evidence type="ECO:0000259" key="6">
    <source>
        <dbReference type="SMART" id="SM00903"/>
    </source>
</evidence>
<proteinExistence type="inferred from homology"/>
<reference evidence="7" key="1">
    <citation type="journal article" date="2018" name="Genome Biol. Evol.">
        <title>Genomics and development of Lentinus tigrinus, a white-rot wood-decaying mushroom with dimorphic fruiting bodies.</title>
        <authorList>
            <person name="Wu B."/>
            <person name="Xu Z."/>
            <person name="Knudson A."/>
            <person name="Carlson A."/>
            <person name="Chen N."/>
            <person name="Kovaka S."/>
            <person name="LaButti K."/>
            <person name="Lipzen A."/>
            <person name="Pennachio C."/>
            <person name="Riley R."/>
            <person name="Schakwitz W."/>
            <person name="Umezawa K."/>
            <person name="Ohm R.A."/>
            <person name="Grigoriev I.V."/>
            <person name="Nagy L.G."/>
            <person name="Gibbons J."/>
            <person name="Hibbett D."/>
        </authorList>
    </citation>
    <scope>NUCLEOTIDE SEQUENCE [LARGE SCALE GENOMIC DNA]</scope>
    <source>
        <strain evidence="7">ALCF2SS1-6</strain>
    </source>
</reference>
<dbReference type="Gene3D" id="2.30.110.10">
    <property type="entry name" value="Electron Transport, Fmn-binding Protein, Chain A"/>
    <property type="match status" value="1"/>
</dbReference>
<dbReference type="GO" id="GO:0010181">
    <property type="term" value="F:FMN binding"/>
    <property type="evidence" value="ECO:0007669"/>
    <property type="project" value="InterPro"/>
</dbReference>
<dbReference type="STRING" id="1328759.A0A5C2S3L7"/>
<dbReference type="AlphaFoldDB" id="A0A5C2S3L7"/>
<evidence type="ECO:0000313" key="7">
    <source>
        <dbReference type="EMBL" id="RPD58071.1"/>
    </source>
</evidence>
<sequence>MSTNSTVPPFRHDFVPQHTDSPNPSFVYGRKVAKTEEGSRWVEGEKAGWKVVDPATEEPAKLYALMISGIVPRPIAFVSSVSEDGVENLAPFSWFNMVTHNPAMISVSCSNLSPAGPLKDTAHNIKTTKGFTVNIISEPFVENANVTSLDAPATFSEWPISGLTKEPSTHVKAPRVKESAFSMECELFHAHDIVNPTSGKHTTTLILGLVKAIHVRTDIMNERGVVDFAKFKPVGRLGDISYARVGDAFRLPRPAWKLEGEKIQEFLKGLEEAQSA</sequence>
<accession>A0A5C2S3L7</accession>
<evidence type="ECO:0000256" key="5">
    <source>
        <dbReference type="SAM" id="MobiDB-lite"/>
    </source>
</evidence>
<comment type="similarity">
    <text evidence="4">Belongs to the flavoredoxin family.</text>
</comment>
<dbReference type="EMBL" id="ML122277">
    <property type="protein sequence ID" value="RPD58071.1"/>
    <property type="molecule type" value="Genomic_DNA"/>
</dbReference>
<evidence type="ECO:0000256" key="1">
    <source>
        <dbReference type="ARBA" id="ARBA00001917"/>
    </source>
</evidence>
<keyword evidence="2" id="KW-0285">Flavoprotein</keyword>
<evidence type="ECO:0000313" key="8">
    <source>
        <dbReference type="Proteomes" id="UP000313359"/>
    </source>
</evidence>
<feature type="region of interest" description="Disordered" evidence="5">
    <location>
        <begin position="1"/>
        <end position="21"/>
    </location>
</feature>
<dbReference type="Proteomes" id="UP000313359">
    <property type="component" value="Unassembled WGS sequence"/>
</dbReference>
<comment type="cofactor">
    <cofactor evidence="1">
        <name>FMN</name>
        <dbReference type="ChEBI" id="CHEBI:58210"/>
    </cofactor>
</comment>
<dbReference type="Pfam" id="PF01613">
    <property type="entry name" value="Flavin_Reduct"/>
    <property type="match status" value="1"/>
</dbReference>